<dbReference type="EMBL" id="BAAANY010000009">
    <property type="protein sequence ID" value="GAA1675595.1"/>
    <property type="molecule type" value="Genomic_DNA"/>
</dbReference>
<evidence type="ECO:0000259" key="1">
    <source>
        <dbReference type="Pfam" id="PF12697"/>
    </source>
</evidence>
<keyword evidence="2" id="KW-0378">Hydrolase</keyword>
<dbReference type="RefSeq" id="WP_163568631.1">
    <property type="nucleotide sequence ID" value="NZ_BAAANY010000009.1"/>
</dbReference>
<sequence length="228" mass="24522">MATFILIPGAGGAAYYWHLVVPELRELGHQAIAVDLPGADESAGLPEYVDLVVEAAAGQQGLVVVGQSIGGFTAPLACARLDAKLLVLVNPMIPKPGETAGSWWANTGQAAAAAKKASQDGRSADFDLREDFFHDVPADVTERVFAGGEQPEADVVFGQPWPLDAWPDVPTRVLQGVDDRLFPLEFQRRNAKERLGLDVDEMPGGHLLAFSQPKELASRLDAYWQATH</sequence>
<evidence type="ECO:0000313" key="3">
    <source>
        <dbReference type="Proteomes" id="UP001500618"/>
    </source>
</evidence>
<reference evidence="3" key="1">
    <citation type="journal article" date="2019" name="Int. J. Syst. Evol. Microbiol.">
        <title>The Global Catalogue of Microorganisms (GCM) 10K type strain sequencing project: providing services to taxonomists for standard genome sequencing and annotation.</title>
        <authorList>
            <consortium name="The Broad Institute Genomics Platform"/>
            <consortium name="The Broad Institute Genome Sequencing Center for Infectious Disease"/>
            <person name="Wu L."/>
            <person name="Ma J."/>
        </authorList>
    </citation>
    <scope>NUCLEOTIDE SEQUENCE [LARGE SCALE GENOMIC DNA]</scope>
    <source>
        <strain evidence="3">JCM 14718</strain>
    </source>
</reference>
<protein>
    <submittedName>
        <fullName evidence="2">Alpha/beta fold hydrolase</fullName>
    </submittedName>
</protein>
<feature type="domain" description="AB hydrolase-1" evidence="1">
    <location>
        <begin position="5"/>
        <end position="218"/>
    </location>
</feature>
<gene>
    <name evidence="2" type="ORF">GCM10009765_26120</name>
</gene>
<dbReference type="InterPro" id="IPR029058">
    <property type="entry name" value="AB_hydrolase_fold"/>
</dbReference>
<organism evidence="2 3">
    <name type="scientific">Fodinicola feengrottensis</name>
    <dbReference type="NCBI Taxonomy" id="435914"/>
    <lineage>
        <taxon>Bacteria</taxon>
        <taxon>Bacillati</taxon>
        <taxon>Actinomycetota</taxon>
        <taxon>Actinomycetes</taxon>
        <taxon>Mycobacteriales</taxon>
        <taxon>Fodinicola</taxon>
    </lineage>
</organism>
<dbReference type="Gene3D" id="3.40.50.1820">
    <property type="entry name" value="alpha/beta hydrolase"/>
    <property type="match status" value="1"/>
</dbReference>
<dbReference type="InterPro" id="IPR000073">
    <property type="entry name" value="AB_hydrolase_1"/>
</dbReference>
<dbReference type="GO" id="GO:0016787">
    <property type="term" value="F:hydrolase activity"/>
    <property type="evidence" value="ECO:0007669"/>
    <property type="project" value="UniProtKB-KW"/>
</dbReference>
<dbReference type="Proteomes" id="UP001500618">
    <property type="component" value="Unassembled WGS sequence"/>
</dbReference>
<dbReference type="PANTHER" id="PTHR37017:SF11">
    <property type="entry name" value="ESTERASE_LIPASE_THIOESTERASE DOMAIN-CONTAINING PROTEIN"/>
    <property type="match status" value="1"/>
</dbReference>
<dbReference type="SUPFAM" id="SSF53474">
    <property type="entry name" value="alpha/beta-Hydrolases"/>
    <property type="match status" value="1"/>
</dbReference>
<comment type="caution">
    <text evidence="2">The sequence shown here is derived from an EMBL/GenBank/DDBJ whole genome shotgun (WGS) entry which is preliminary data.</text>
</comment>
<proteinExistence type="predicted"/>
<dbReference type="Pfam" id="PF12697">
    <property type="entry name" value="Abhydrolase_6"/>
    <property type="match status" value="1"/>
</dbReference>
<evidence type="ECO:0000313" key="2">
    <source>
        <dbReference type="EMBL" id="GAA1675595.1"/>
    </source>
</evidence>
<keyword evidence="3" id="KW-1185">Reference proteome</keyword>
<name>A0ABP4SNF5_9ACTN</name>
<dbReference type="PANTHER" id="PTHR37017">
    <property type="entry name" value="AB HYDROLASE-1 DOMAIN-CONTAINING PROTEIN-RELATED"/>
    <property type="match status" value="1"/>
</dbReference>
<dbReference type="InterPro" id="IPR052897">
    <property type="entry name" value="Sec-Metab_Biosynth_Hydrolase"/>
</dbReference>
<accession>A0ABP4SNF5</accession>